<keyword evidence="4" id="KW-0239">DNA-directed DNA polymerase</keyword>
<evidence type="ECO:0000256" key="1">
    <source>
        <dbReference type="ARBA" id="ARBA00010945"/>
    </source>
</evidence>
<keyword evidence="4" id="KW-0460">Magnesium</keyword>
<dbReference type="SUPFAM" id="SSF100879">
    <property type="entry name" value="Lesion bypass DNA polymerase (Y-family), little finger domain"/>
    <property type="match status" value="1"/>
</dbReference>
<keyword evidence="4" id="KW-0235">DNA replication</keyword>
<feature type="region of interest" description="Disordered" evidence="5">
    <location>
        <begin position="448"/>
        <end position="486"/>
    </location>
</feature>
<comment type="caution">
    <text evidence="7">The sequence shown here is derived from an EMBL/GenBank/DDBJ whole genome shotgun (WGS) entry which is preliminary data.</text>
</comment>
<keyword evidence="4" id="KW-0548">Nucleotidyltransferase</keyword>
<comment type="function">
    <text evidence="2 4">Poorly processive, error-prone DNA polymerase involved in untargeted mutagenesis. Copies undamaged DNA at stalled replication forks, which arise in vivo from mismatched or misaligned primer ends. These misaligned primers can be extended by PolIV. Exhibits no 3'-5' exonuclease (proofreading) activity. May be involved in translesional synthesis, in conjunction with the beta clamp from PolIII.</text>
</comment>
<dbReference type="Gene3D" id="1.10.150.20">
    <property type="entry name" value="5' to 3' exonuclease, C-terminal subdomain"/>
    <property type="match status" value="1"/>
</dbReference>
<dbReference type="InterPro" id="IPR017961">
    <property type="entry name" value="DNA_pol_Y-fam_little_finger"/>
</dbReference>
<dbReference type="NCBIfam" id="NF002882">
    <property type="entry name" value="PRK03348.1"/>
    <property type="match status" value="1"/>
</dbReference>
<dbReference type="InterPro" id="IPR050116">
    <property type="entry name" value="DNA_polymerase-Y"/>
</dbReference>
<comment type="cofactor">
    <cofactor evidence="4">
        <name>Mg(2+)</name>
        <dbReference type="ChEBI" id="CHEBI:18420"/>
    </cofactor>
    <text evidence="4">Binds 2 magnesium ions per subunit.</text>
</comment>
<reference evidence="8" key="1">
    <citation type="journal article" date="2019" name="Int. J. Syst. Evol. Microbiol.">
        <title>The Global Catalogue of Microorganisms (GCM) 10K type strain sequencing project: providing services to taxonomists for standard genome sequencing and annotation.</title>
        <authorList>
            <consortium name="The Broad Institute Genomics Platform"/>
            <consortium name="The Broad Institute Genome Sequencing Center for Infectious Disease"/>
            <person name="Wu L."/>
            <person name="Ma J."/>
        </authorList>
    </citation>
    <scope>NUCLEOTIDE SEQUENCE [LARGE SCALE GENOMIC DNA]</scope>
    <source>
        <strain evidence="8">JCM 16902</strain>
    </source>
</reference>
<comment type="catalytic activity">
    <reaction evidence="3 4">
        <text>DNA(n) + a 2'-deoxyribonucleoside 5'-triphosphate = DNA(n+1) + diphosphate</text>
        <dbReference type="Rhea" id="RHEA:22508"/>
        <dbReference type="Rhea" id="RHEA-COMP:17339"/>
        <dbReference type="Rhea" id="RHEA-COMP:17340"/>
        <dbReference type="ChEBI" id="CHEBI:33019"/>
        <dbReference type="ChEBI" id="CHEBI:61560"/>
        <dbReference type="ChEBI" id="CHEBI:173112"/>
        <dbReference type="EC" id="2.7.7.7"/>
    </reaction>
</comment>
<name>A0ABP6ZJG4_9ACTN</name>
<dbReference type="EC" id="2.7.7.7" evidence="4"/>
<dbReference type="Pfam" id="PF11799">
    <property type="entry name" value="IMS_C"/>
    <property type="match status" value="1"/>
</dbReference>
<dbReference type="InterPro" id="IPR036775">
    <property type="entry name" value="DNA_pol_Y-fam_lit_finger_sf"/>
</dbReference>
<dbReference type="NCBIfam" id="NF002677">
    <property type="entry name" value="PRK02406.1"/>
    <property type="match status" value="1"/>
</dbReference>
<feature type="compositionally biased region" description="Basic and acidic residues" evidence="5">
    <location>
        <begin position="477"/>
        <end position="486"/>
    </location>
</feature>
<proteinExistence type="inferred from homology"/>
<dbReference type="Pfam" id="PF11798">
    <property type="entry name" value="IMS_HHH"/>
    <property type="match status" value="1"/>
</dbReference>
<evidence type="ECO:0000259" key="6">
    <source>
        <dbReference type="PROSITE" id="PS50173"/>
    </source>
</evidence>
<comment type="subunit">
    <text evidence="4">Monomer.</text>
</comment>
<dbReference type="InterPro" id="IPR024728">
    <property type="entry name" value="PolY_HhH_motif"/>
</dbReference>
<keyword evidence="4" id="KW-0963">Cytoplasm</keyword>
<keyword evidence="4" id="KW-0227">DNA damage</keyword>
<sequence>MILHLDLDAFFSAVEQLHKPSLRGKPVIVGGTGRRGVVSTASYEARTFGVGSAMSIFEARRRCPNAAYLTPRFQAYRAASRVVMAHLAEVSPIVEQVSVDEAYVDLTPTAPGIDVAGVTELAEEIRRRIHESTGLTASIGAGTSKLIAKIGSDLNKPDGLTVVAPGAERELLAPMPVRKLPGIGPATQDRLHKYGMHTIGEVAAVPGKEIIGILGKAHGSAVHQHAQGIDNRELEPERDAKSVSAEETFSTDLTDRRELMAHARRMAGRVVGRITQDGLCARTITIKVRSYDFSTITRSFTLDQPTDSLSKIMASIRQLLDAVDVSDGVRLLGVGVAGLTDFAQTDLLADLFGERDEAEGEAGEPVDPEAVVVSDRGPILATAVERDPVEAQEVHASKGFGWTAELDDSPPDTSEVPDWRPGQDIVHAERGPGWVQGAGLGRVTVRFEGPHTGPGPIKTFRVNDPDLSPGEPPVWQRPEEALRIHR</sequence>
<comment type="subcellular location">
    <subcellularLocation>
        <location evidence="4">Cytoplasm</location>
    </subcellularLocation>
</comment>
<keyword evidence="8" id="KW-1185">Reference proteome</keyword>
<feature type="binding site" evidence="4">
    <location>
        <position position="100"/>
    </location>
    <ligand>
        <name>Mg(2+)</name>
        <dbReference type="ChEBI" id="CHEBI:18420"/>
    </ligand>
</feature>
<dbReference type="InterPro" id="IPR043128">
    <property type="entry name" value="Rev_trsase/Diguanyl_cyclase"/>
</dbReference>
<evidence type="ECO:0000313" key="7">
    <source>
        <dbReference type="EMBL" id="GAA3610902.1"/>
    </source>
</evidence>
<dbReference type="CDD" id="cd03586">
    <property type="entry name" value="PolY_Pol_IV_kappa"/>
    <property type="match status" value="1"/>
</dbReference>
<keyword evidence="4" id="KW-0808">Transferase</keyword>
<dbReference type="SUPFAM" id="SSF56672">
    <property type="entry name" value="DNA/RNA polymerases"/>
    <property type="match status" value="1"/>
</dbReference>
<dbReference type="PANTHER" id="PTHR11076:SF33">
    <property type="entry name" value="DNA POLYMERASE KAPPA"/>
    <property type="match status" value="1"/>
</dbReference>
<dbReference type="Gene3D" id="3.30.1490.100">
    <property type="entry name" value="DNA polymerase, Y-family, little finger domain"/>
    <property type="match status" value="1"/>
</dbReference>
<accession>A0ABP6ZJG4</accession>
<comment type="similarity">
    <text evidence="1 4">Belongs to the DNA polymerase type-Y family.</text>
</comment>
<dbReference type="Proteomes" id="UP001501074">
    <property type="component" value="Unassembled WGS sequence"/>
</dbReference>
<organism evidence="7 8">
    <name type="scientific">Kineosporia mesophila</name>
    <dbReference type="NCBI Taxonomy" id="566012"/>
    <lineage>
        <taxon>Bacteria</taxon>
        <taxon>Bacillati</taxon>
        <taxon>Actinomycetota</taxon>
        <taxon>Actinomycetes</taxon>
        <taxon>Kineosporiales</taxon>
        <taxon>Kineosporiaceae</taxon>
        <taxon>Kineosporia</taxon>
    </lineage>
</organism>
<evidence type="ECO:0000313" key="8">
    <source>
        <dbReference type="Proteomes" id="UP001501074"/>
    </source>
</evidence>
<dbReference type="InterPro" id="IPR001126">
    <property type="entry name" value="UmuC"/>
</dbReference>
<keyword evidence="4" id="KW-0234">DNA repair</keyword>
<keyword evidence="4" id="KW-0479">Metal-binding</keyword>
<dbReference type="InterPro" id="IPR022880">
    <property type="entry name" value="DNApol_IV"/>
</dbReference>
<dbReference type="Gene3D" id="3.30.70.270">
    <property type="match status" value="1"/>
</dbReference>
<keyword evidence="4" id="KW-0238">DNA-binding</keyword>
<feature type="site" description="Substrate discrimination" evidence="4">
    <location>
        <position position="11"/>
    </location>
</feature>
<evidence type="ECO:0000256" key="2">
    <source>
        <dbReference type="ARBA" id="ARBA00025589"/>
    </source>
</evidence>
<evidence type="ECO:0000256" key="3">
    <source>
        <dbReference type="ARBA" id="ARBA00049244"/>
    </source>
</evidence>
<feature type="domain" description="UmuC" evidence="6">
    <location>
        <begin position="2"/>
        <end position="184"/>
    </location>
</feature>
<dbReference type="HAMAP" id="MF_01113">
    <property type="entry name" value="DNApol_IV"/>
    <property type="match status" value="1"/>
</dbReference>
<dbReference type="EMBL" id="BAAAZO010000004">
    <property type="protein sequence ID" value="GAA3610902.1"/>
    <property type="molecule type" value="Genomic_DNA"/>
</dbReference>
<dbReference type="Pfam" id="PF00817">
    <property type="entry name" value="IMS"/>
    <property type="match status" value="1"/>
</dbReference>
<keyword evidence="4" id="KW-0515">Mutator protein</keyword>
<dbReference type="PROSITE" id="PS50173">
    <property type="entry name" value="UMUC"/>
    <property type="match status" value="1"/>
</dbReference>
<dbReference type="Gene3D" id="3.40.1170.60">
    <property type="match status" value="1"/>
</dbReference>
<feature type="binding site" evidence="4">
    <location>
        <position position="6"/>
    </location>
    <ligand>
        <name>Mg(2+)</name>
        <dbReference type="ChEBI" id="CHEBI:18420"/>
    </ligand>
</feature>
<dbReference type="InterPro" id="IPR043502">
    <property type="entry name" value="DNA/RNA_pol_sf"/>
</dbReference>
<gene>
    <name evidence="4" type="primary">dinB</name>
    <name evidence="7" type="ORF">GCM10022223_28740</name>
</gene>
<feature type="active site" evidence="4">
    <location>
        <position position="101"/>
    </location>
</feature>
<evidence type="ECO:0000256" key="4">
    <source>
        <dbReference type="HAMAP-Rule" id="MF_01113"/>
    </source>
</evidence>
<protein>
    <recommendedName>
        <fullName evidence="4">DNA polymerase IV</fullName>
        <shortName evidence="4">Pol IV</shortName>
        <ecNumber evidence="4">2.7.7.7</ecNumber>
    </recommendedName>
</protein>
<dbReference type="PANTHER" id="PTHR11076">
    <property type="entry name" value="DNA REPAIR POLYMERASE UMUC / TRANSFERASE FAMILY MEMBER"/>
    <property type="match status" value="1"/>
</dbReference>
<evidence type="ECO:0000256" key="5">
    <source>
        <dbReference type="SAM" id="MobiDB-lite"/>
    </source>
</evidence>